<dbReference type="InterPro" id="IPR042094">
    <property type="entry name" value="T2SS_GspF_sf"/>
</dbReference>
<dbReference type="GO" id="GO:0005886">
    <property type="term" value="C:plasma membrane"/>
    <property type="evidence" value="ECO:0007669"/>
    <property type="project" value="UniProtKB-SubCell"/>
</dbReference>
<comment type="subcellular location">
    <subcellularLocation>
        <location evidence="1">Cell membrane</location>
        <topology evidence="1">Multi-pass membrane protein</topology>
    </subcellularLocation>
</comment>
<evidence type="ECO:0000259" key="8">
    <source>
        <dbReference type="Pfam" id="PF00482"/>
    </source>
</evidence>
<protein>
    <submittedName>
        <fullName evidence="9">Type II secretion system F family protein</fullName>
    </submittedName>
</protein>
<dbReference type="PANTHER" id="PTHR30012">
    <property type="entry name" value="GENERAL SECRETION PATHWAY PROTEIN"/>
    <property type="match status" value="1"/>
</dbReference>
<sequence length="357" mass="38893">MSGRLFRRRYPLPMGQLGDLCNQLAGFLYSGVTVVQALDLLASTAGMPKASRQACRLLAKELRGGLLLPEAMQRLNPLFPSTLIAAMRGADGHGKLAAALLRMGKQYTWRQQQKQQMLAGMAYPALLSGMVLCVAWLAVSWLLPQMEPLLTQMETLPPATRILLAGGRLLQNQGGAILAGAVVLGVLLHFLFRCPSVQLVCDRAVLHLPLLGRTQRQVATARFARTLADLYACGASILEAVALAADATGNRWIRKQAETAIRQVEEGGDWPQAIGRIDGFMPQLALCLQIGSQSGALREQLEMTAEVMDRQNALASKQMLNLLEPVSTVVLGALILLLMAAVLLPMYQYYDSLWSLY</sequence>
<comment type="similarity">
    <text evidence="2">Belongs to the GSP F family.</text>
</comment>
<dbReference type="PRINTS" id="PR00812">
    <property type="entry name" value="BCTERIALGSPF"/>
</dbReference>
<dbReference type="AlphaFoldDB" id="A0A9D2M5X3"/>
<dbReference type="Pfam" id="PF00482">
    <property type="entry name" value="T2SSF"/>
    <property type="match status" value="2"/>
</dbReference>
<dbReference type="InterPro" id="IPR003004">
    <property type="entry name" value="GspF/PilC"/>
</dbReference>
<dbReference type="InterPro" id="IPR018076">
    <property type="entry name" value="T2SS_GspF_dom"/>
</dbReference>
<feature type="domain" description="Type II secretion system protein GspF" evidence="8">
    <location>
        <begin position="21"/>
        <end position="144"/>
    </location>
</feature>
<proteinExistence type="inferred from homology"/>
<evidence type="ECO:0000256" key="3">
    <source>
        <dbReference type="ARBA" id="ARBA00022475"/>
    </source>
</evidence>
<organism evidence="9 10">
    <name type="scientific">Candidatus Gemmiger avicola</name>
    <dbReference type="NCBI Taxonomy" id="2838605"/>
    <lineage>
        <taxon>Bacteria</taxon>
        <taxon>Bacillati</taxon>
        <taxon>Bacillota</taxon>
        <taxon>Clostridia</taxon>
        <taxon>Eubacteriales</taxon>
        <taxon>Gemmiger</taxon>
    </lineage>
</organism>
<evidence type="ECO:0000256" key="2">
    <source>
        <dbReference type="ARBA" id="ARBA00005745"/>
    </source>
</evidence>
<feature type="transmembrane region" description="Helical" evidence="7">
    <location>
        <begin position="326"/>
        <end position="347"/>
    </location>
</feature>
<evidence type="ECO:0000256" key="1">
    <source>
        <dbReference type="ARBA" id="ARBA00004651"/>
    </source>
</evidence>
<evidence type="ECO:0000256" key="4">
    <source>
        <dbReference type="ARBA" id="ARBA00022692"/>
    </source>
</evidence>
<keyword evidence="5 7" id="KW-1133">Transmembrane helix</keyword>
<keyword evidence="6 7" id="KW-0472">Membrane</keyword>
<feature type="transmembrane region" description="Helical" evidence="7">
    <location>
        <begin position="174"/>
        <end position="192"/>
    </location>
</feature>
<keyword evidence="4 7" id="KW-0812">Transmembrane</keyword>
<dbReference type="EMBL" id="DWYG01000018">
    <property type="protein sequence ID" value="HJB41236.1"/>
    <property type="molecule type" value="Genomic_DNA"/>
</dbReference>
<comment type="caution">
    <text evidence="9">The sequence shown here is derived from an EMBL/GenBank/DDBJ whole genome shotgun (WGS) entry which is preliminary data.</text>
</comment>
<reference evidence="9" key="1">
    <citation type="journal article" date="2021" name="PeerJ">
        <title>Extensive microbial diversity within the chicken gut microbiome revealed by metagenomics and culture.</title>
        <authorList>
            <person name="Gilroy R."/>
            <person name="Ravi A."/>
            <person name="Getino M."/>
            <person name="Pursley I."/>
            <person name="Horton D.L."/>
            <person name="Alikhan N.F."/>
            <person name="Baker D."/>
            <person name="Gharbi K."/>
            <person name="Hall N."/>
            <person name="Watson M."/>
            <person name="Adriaenssens E.M."/>
            <person name="Foster-Nyarko E."/>
            <person name="Jarju S."/>
            <person name="Secka A."/>
            <person name="Antonio M."/>
            <person name="Oren A."/>
            <person name="Chaudhuri R.R."/>
            <person name="La Ragione R."/>
            <person name="Hildebrand F."/>
            <person name="Pallen M.J."/>
        </authorList>
    </citation>
    <scope>NUCLEOTIDE SEQUENCE</scope>
    <source>
        <strain evidence="9">ChiBcec8-13705</strain>
    </source>
</reference>
<dbReference type="Gene3D" id="1.20.81.30">
    <property type="entry name" value="Type II secretion system (T2SS), domain F"/>
    <property type="match status" value="2"/>
</dbReference>
<accession>A0A9D2M5X3</accession>
<name>A0A9D2M5X3_9FIRM</name>
<dbReference type="PANTHER" id="PTHR30012:SF0">
    <property type="entry name" value="TYPE II SECRETION SYSTEM PROTEIN F-RELATED"/>
    <property type="match status" value="1"/>
</dbReference>
<evidence type="ECO:0000256" key="6">
    <source>
        <dbReference type="ARBA" id="ARBA00023136"/>
    </source>
</evidence>
<reference evidence="9" key="2">
    <citation type="submission" date="2021-04" db="EMBL/GenBank/DDBJ databases">
        <authorList>
            <person name="Gilroy R."/>
        </authorList>
    </citation>
    <scope>NUCLEOTIDE SEQUENCE</scope>
    <source>
        <strain evidence="9">ChiBcec8-13705</strain>
    </source>
</reference>
<evidence type="ECO:0000256" key="5">
    <source>
        <dbReference type="ARBA" id="ARBA00022989"/>
    </source>
</evidence>
<feature type="transmembrane region" description="Helical" evidence="7">
    <location>
        <begin position="120"/>
        <end position="143"/>
    </location>
</feature>
<evidence type="ECO:0000313" key="10">
    <source>
        <dbReference type="Proteomes" id="UP000886803"/>
    </source>
</evidence>
<evidence type="ECO:0000256" key="7">
    <source>
        <dbReference type="SAM" id="Phobius"/>
    </source>
</evidence>
<evidence type="ECO:0000313" key="9">
    <source>
        <dbReference type="EMBL" id="HJB41236.1"/>
    </source>
</evidence>
<feature type="domain" description="Type II secretion system protein GspF" evidence="8">
    <location>
        <begin position="223"/>
        <end position="345"/>
    </location>
</feature>
<dbReference type="Proteomes" id="UP000886803">
    <property type="component" value="Unassembled WGS sequence"/>
</dbReference>
<keyword evidence="3" id="KW-1003">Cell membrane</keyword>
<gene>
    <name evidence="9" type="ORF">H9945_01905</name>
</gene>